<keyword evidence="7" id="KW-1185">Reference proteome</keyword>
<dbReference type="SMART" id="SM00342">
    <property type="entry name" value="HTH_ARAC"/>
    <property type="match status" value="1"/>
</dbReference>
<protein>
    <submittedName>
        <fullName evidence="6">AraC family transcriptional regulator</fullName>
    </submittedName>
</protein>
<dbReference type="Proteomes" id="UP001202244">
    <property type="component" value="Chromosome"/>
</dbReference>
<dbReference type="PANTHER" id="PTHR46796">
    <property type="entry name" value="HTH-TYPE TRANSCRIPTIONAL ACTIVATOR RHAS-RELATED"/>
    <property type="match status" value="1"/>
</dbReference>
<accession>A0ABY3XWX6</accession>
<feature type="region of interest" description="Disordered" evidence="4">
    <location>
        <begin position="1"/>
        <end position="28"/>
    </location>
</feature>
<gene>
    <name evidence="6" type="ORF">MMF93_22310</name>
</gene>
<evidence type="ECO:0000313" key="6">
    <source>
        <dbReference type="EMBL" id="UNS98889.1"/>
    </source>
</evidence>
<dbReference type="Gene3D" id="1.10.10.60">
    <property type="entry name" value="Homeodomain-like"/>
    <property type="match status" value="1"/>
</dbReference>
<dbReference type="PANTHER" id="PTHR46796:SF12">
    <property type="entry name" value="HTH-TYPE DNA-BINDING TRANSCRIPTIONAL ACTIVATOR EUTR"/>
    <property type="match status" value="1"/>
</dbReference>
<dbReference type="InterPro" id="IPR018060">
    <property type="entry name" value="HTH_AraC"/>
</dbReference>
<proteinExistence type="predicted"/>
<evidence type="ECO:0000256" key="3">
    <source>
        <dbReference type="ARBA" id="ARBA00023163"/>
    </source>
</evidence>
<dbReference type="InterPro" id="IPR009057">
    <property type="entry name" value="Homeodomain-like_sf"/>
</dbReference>
<sequence>MSRTPRHGGAKENVMPSEYARTAAREFSTTDPERAHAFLRRAYVENVMRIQGSRDGFWMRHTYDEAGPLSVAVLKHSMAVEHVSQPLGRLLLARVLDGHIERRTGGETVRATRGDVFLVAQPEAPYTVAWENVSLQLVGLDQAVLASVADGATGPEVPDAPAAAGVRFTGCGPLSANAARYCSGVLDLVTTQVVPGGGAACEPLVLDSAARSLGAALLTAFPNTAVARDDAPGTAGTATGATGSEAVVRRAVAYLEAHAHEPVDLAEVARRSRTTPRALQRAFRAQLDTSPSTYLRRLRLERAYQELAAADPARGETVTAVARRWGFGHPGRFAAACRAAYGRTPHEVLRA</sequence>
<keyword evidence="2" id="KW-0238">DNA-binding</keyword>
<evidence type="ECO:0000256" key="2">
    <source>
        <dbReference type="ARBA" id="ARBA00023125"/>
    </source>
</evidence>
<organism evidence="6 7">
    <name type="scientific">Streptomyces tubbatahanensis</name>
    <dbReference type="NCBI Taxonomy" id="2923272"/>
    <lineage>
        <taxon>Bacteria</taxon>
        <taxon>Bacillati</taxon>
        <taxon>Actinomycetota</taxon>
        <taxon>Actinomycetes</taxon>
        <taxon>Kitasatosporales</taxon>
        <taxon>Streptomycetaceae</taxon>
        <taxon>Streptomyces</taxon>
    </lineage>
</organism>
<reference evidence="6 7" key="1">
    <citation type="journal article" date="2023" name="Microbiol. Spectr.">
        <title>Synergy between Genome Mining, Metabolomics, and Bioinformatics Uncovers Antibacterial Chlorinated Carbazole Alkaloids and Their Biosynthetic Gene Cluster from Streptomyces tubbatahanensis sp. nov., a Novel Actinomycete Isolated from Sulu Sea, Philippines.</title>
        <authorList>
            <person name="Tenebro C.P."/>
            <person name="Trono D.J.V.L."/>
            <person name="Balida L.A.P."/>
            <person name="Bayog L.K.A."/>
            <person name="Bruna J.R."/>
            <person name="Sabido E.M."/>
            <person name="Caspe D.P.C."/>
            <person name="de Los Santos E.L.C."/>
            <person name="Saludes J.P."/>
            <person name="Dalisay D.S."/>
        </authorList>
    </citation>
    <scope>NUCLEOTIDE SEQUENCE [LARGE SCALE GENOMIC DNA]</scope>
    <source>
        <strain evidence="6 7">DSD3025</strain>
    </source>
</reference>
<dbReference type="SUPFAM" id="SSF46689">
    <property type="entry name" value="Homeodomain-like"/>
    <property type="match status" value="2"/>
</dbReference>
<keyword evidence="3" id="KW-0804">Transcription</keyword>
<name>A0ABY3XWX6_9ACTN</name>
<evidence type="ECO:0000256" key="1">
    <source>
        <dbReference type="ARBA" id="ARBA00023015"/>
    </source>
</evidence>
<dbReference type="RefSeq" id="WP_242754238.1">
    <property type="nucleotide sequence ID" value="NZ_CP093846.1"/>
</dbReference>
<dbReference type="Pfam" id="PF12833">
    <property type="entry name" value="HTH_18"/>
    <property type="match status" value="1"/>
</dbReference>
<evidence type="ECO:0000313" key="7">
    <source>
        <dbReference type="Proteomes" id="UP001202244"/>
    </source>
</evidence>
<dbReference type="InterPro" id="IPR050204">
    <property type="entry name" value="AraC_XylS_family_regulators"/>
</dbReference>
<feature type="domain" description="HTH araC/xylS-type" evidence="5">
    <location>
        <begin position="249"/>
        <end position="351"/>
    </location>
</feature>
<evidence type="ECO:0000256" key="4">
    <source>
        <dbReference type="SAM" id="MobiDB-lite"/>
    </source>
</evidence>
<keyword evidence="1" id="KW-0805">Transcription regulation</keyword>
<dbReference type="EMBL" id="CP093846">
    <property type="protein sequence ID" value="UNS98889.1"/>
    <property type="molecule type" value="Genomic_DNA"/>
</dbReference>
<evidence type="ECO:0000259" key="5">
    <source>
        <dbReference type="PROSITE" id="PS01124"/>
    </source>
</evidence>
<dbReference type="PROSITE" id="PS01124">
    <property type="entry name" value="HTH_ARAC_FAMILY_2"/>
    <property type="match status" value="1"/>
</dbReference>